<gene>
    <name evidence="6" type="ORF">ACFPYL_23225</name>
</gene>
<comment type="cofactor">
    <cofactor evidence="1">
        <name>FAD</name>
        <dbReference type="ChEBI" id="CHEBI:57692"/>
    </cofactor>
</comment>
<proteinExistence type="predicted"/>
<name>A0ABW1LQ54_9ACTN</name>
<dbReference type="InterPro" id="IPR050315">
    <property type="entry name" value="FAD-oxidoreductase_2"/>
</dbReference>
<keyword evidence="2" id="KW-0285">Flavoprotein</keyword>
<dbReference type="Gene3D" id="3.90.700.10">
    <property type="entry name" value="Succinate dehydrogenase/fumarate reductase flavoprotein, catalytic domain"/>
    <property type="match status" value="1"/>
</dbReference>
<accession>A0ABW1LQ54</accession>
<keyword evidence="7" id="KW-1185">Reference proteome</keyword>
<protein>
    <submittedName>
        <fullName evidence="6">FAD-dependent oxidoreductase</fullName>
    </submittedName>
</protein>
<dbReference type="PANTHER" id="PTHR43400">
    <property type="entry name" value="FUMARATE REDUCTASE"/>
    <property type="match status" value="1"/>
</dbReference>
<evidence type="ECO:0000256" key="4">
    <source>
        <dbReference type="ARBA" id="ARBA00023002"/>
    </source>
</evidence>
<dbReference type="PANTHER" id="PTHR43400:SF10">
    <property type="entry name" value="3-OXOSTEROID 1-DEHYDROGENASE"/>
    <property type="match status" value="1"/>
</dbReference>
<evidence type="ECO:0000313" key="7">
    <source>
        <dbReference type="Proteomes" id="UP001596135"/>
    </source>
</evidence>
<dbReference type="Pfam" id="PF00890">
    <property type="entry name" value="FAD_binding_2"/>
    <property type="match status" value="1"/>
</dbReference>
<organism evidence="6 7">
    <name type="scientific">Nocardioides hankookensis</name>
    <dbReference type="NCBI Taxonomy" id="443157"/>
    <lineage>
        <taxon>Bacteria</taxon>
        <taxon>Bacillati</taxon>
        <taxon>Actinomycetota</taxon>
        <taxon>Actinomycetes</taxon>
        <taxon>Propionibacteriales</taxon>
        <taxon>Nocardioidaceae</taxon>
        <taxon>Nocardioides</taxon>
    </lineage>
</organism>
<dbReference type="InterPro" id="IPR003953">
    <property type="entry name" value="FAD-dep_OxRdtase_2_FAD-bd"/>
</dbReference>
<feature type="domain" description="FAD-dependent oxidoreductase 2 FAD-binding" evidence="5">
    <location>
        <begin position="8"/>
        <end position="483"/>
    </location>
</feature>
<evidence type="ECO:0000256" key="2">
    <source>
        <dbReference type="ARBA" id="ARBA00022630"/>
    </source>
</evidence>
<dbReference type="SUPFAM" id="SSF56425">
    <property type="entry name" value="Succinate dehydrogenase/fumarate reductase flavoprotein, catalytic domain"/>
    <property type="match status" value="1"/>
</dbReference>
<dbReference type="EMBL" id="JBHSRJ010000009">
    <property type="protein sequence ID" value="MFC6046015.1"/>
    <property type="molecule type" value="Genomic_DNA"/>
</dbReference>
<dbReference type="SUPFAM" id="SSF51905">
    <property type="entry name" value="FAD/NAD(P)-binding domain"/>
    <property type="match status" value="1"/>
</dbReference>
<evidence type="ECO:0000256" key="3">
    <source>
        <dbReference type="ARBA" id="ARBA00022827"/>
    </source>
</evidence>
<sequence>MTEAQVYDVVVVGSGGGAMTGAFLAQRAGLSTVVVEKTPLVGGTSAYSGGACWLPGSQVQQRAGISDSTDGARSYLAAVLDGPDQERVEAFLAHSPELVAELEEAGIPFEWLPFSEYYDAPGRVAMGRSIQPVSIKRGDLTPEVAELVRPPVERDRVGEGGRNTLSGGQALIARLLEGFVGAGGTVLTDLPMTGLVVDADRVSGVAAMTPEGPVEIHARRGVLVAAGGFEGNAEERAAHGVPGDVAWTMAPRGTNTGEPIAAGVAIGAAADYSGVGWFCPGLEQPDGGGSFTLGFRSGLMVDANGARYANEALPYDRFGRIMAEAPERIPSWFVFDSREGGRLPAIAMPEGDPAEHLAVGTWVQADTISDLAERIGVPADALSATVERFNGFCASGVDEDFGRGQDEYDSFFTGGASPTPCDQAPFYAARFVLSDLGTKGGLVTDTAGRVLREDGSTIPGLYASSNSAASVFGPRYPGPGAPLGSAMVFASLAVRDMLA</sequence>
<dbReference type="InterPro" id="IPR036188">
    <property type="entry name" value="FAD/NAD-bd_sf"/>
</dbReference>
<dbReference type="Gene3D" id="3.50.50.60">
    <property type="entry name" value="FAD/NAD(P)-binding domain"/>
    <property type="match status" value="1"/>
</dbReference>
<dbReference type="Proteomes" id="UP001596135">
    <property type="component" value="Unassembled WGS sequence"/>
</dbReference>
<keyword evidence="4" id="KW-0560">Oxidoreductase</keyword>
<dbReference type="RefSeq" id="WP_379160262.1">
    <property type="nucleotide sequence ID" value="NZ_JBHSRJ010000009.1"/>
</dbReference>
<evidence type="ECO:0000259" key="5">
    <source>
        <dbReference type="Pfam" id="PF00890"/>
    </source>
</evidence>
<comment type="caution">
    <text evidence="6">The sequence shown here is derived from an EMBL/GenBank/DDBJ whole genome shotgun (WGS) entry which is preliminary data.</text>
</comment>
<evidence type="ECO:0000313" key="6">
    <source>
        <dbReference type="EMBL" id="MFC6046015.1"/>
    </source>
</evidence>
<dbReference type="InterPro" id="IPR027477">
    <property type="entry name" value="Succ_DH/fumarate_Rdtase_cat_sf"/>
</dbReference>
<reference evidence="7" key="1">
    <citation type="journal article" date="2019" name="Int. J. Syst. Evol. Microbiol.">
        <title>The Global Catalogue of Microorganisms (GCM) 10K type strain sequencing project: providing services to taxonomists for standard genome sequencing and annotation.</title>
        <authorList>
            <consortium name="The Broad Institute Genomics Platform"/>
            <consortium name="The Broad Institute Genome Sequencing Center for Infectious Disease"/>
            <person name="Wu L."/>
            <person name="Ma J."/>
        </authorList>
    </citation>
    <scope>NUCLEOTIDE SEQUENCE [LARGE SCALE GENOMIC DNA]</scope>
    <source>
        <strain evidence="7">CCUG 54522</strain>
    </source>
</reference>
<evidence type="ECO:0000256" key="1">
    <source>
        <dbReference type="ARBA" id="ARBA00001974"/>
    </source>
</evidence>
<keyword evidence="3" id="KW-0274">FAD</keyword>